<evidence type="ECO:0000256" key="1">
    <source>
        <dbReference type="ARBA" id="ARBA00004571"/>
    </source>
</evidence>
<comment type="subcellular location">
    <subcellularLocation>
        <location evidence="1 8">Cell outer membrane</location>
        <topology evidence="1 8">Multi-pass membrane protein</topology>
    </subcellularLocation>
</comment>
<keyword evidence="3 8" id="KW-1134">Transmembrane beta strand</keyword>
<dbReference type="EMBL" id="QCYK01000002">
    <property type="protein sequence ID" value="PUZ26301.1"/>
    <property type="molecule type" value="Genomic_DNA"/>
</dbReference>
<proteinExistence type="inferred from homology"/>
<sequence>MKKNQKVWPGRRRLKKIFLIMNFLTAFLLCALLQVSAAGFGQQRFTLHYEQVAVEKLFERMESGSNFRFLYNDKALKEKMVSLNVTNATLEEIMDNYLPGLQYKVMDNGLVVIAPKEETLRDTRLKGKVVNEQGQALPGVSIRIKGTSMGAVTGADGNFELQVPADATLVFTYIGFLSREIKYTGQESLTVALTQDNGGLNEVVVVGYGTQKREQITTAVASVKAKDFVKGAAQDAGALIRGKVAGLSVTTPDGNPAGATQVNLRGISTIMAAVSPLVLIDGIPGSLNTVAPEDIESIDVLKDGSAAAIYGTRGTNGVILITTKQVNGEMPPTLDINTYATTQHITKRLPFMNAAQYRQLVAEGKPNTKDYGYNTNWLDLVTQTPFSAVYNVSVKGGNKNTSYIANLNYRDLNGIMKRSNQKLITPRLEVNHSMFDGKLKFNGNLTGYQQTYFSGADGASNLNSNTSFRGDVYRNALTYNPTDRPRDSAGNWVEHVEKTDYMNPVSLLEETQGLNKTTDFRMYGTVSLFPVSGLAIRLLGSRDILSTDRGYYETKKQYSTVHDSRNGYASRGAGRKQDDQLELTATYDRTIKDHQFTVLGGYSWRYYDEEDYYMQNWDFPADNFTWNSMQTGLALKRGEAVENSYQTDNKLVSFFGRVNYAFKDKYLLMASIRREASSKFGENYKWGNFPAVSVGWNIKKESFLEASKVVSVLKLRGGYGITGTEPSQSYASLKLLDFNTYYYQNGVWKQSINQSSNPNPDLRWEKKEEGNVGIDFGLFKNVISGSIDLYKRTTRDLLFNYPVPTPPYLYGSILANAAVMQNKGIEIQVNAIPVQTKNFSWNTSVNFSANKNLLVSLSNDAFSIASGYFDAGPTSEPIQQNFTRIQIGQPIGNFWGFKTTGIDDNGHWIIQGKDGKDKSIDDQQADDKQVIGNGMPKRYLAFNNSFAYKNLDLTVTMRGAFGFQIVNAPAMWYATPVSLGRGNVFTSTYAPVYGKRAVADDQSLNYVSYFIENGNYWKIDNITLGYNILLKNKYLKRVRVYVSGGNLITFTKYSGIDPEISTSYGGNALVPGIDDRNRYPATSTYTLGAFLSF</sequence>
<evidence type="ECO:0000256" key="7">
    <source>
        <dbReference type="ARBA" id="ARBA00023237"/>
    </source>
</evidence>
<dbReference type="GO" id="GO:0009279">
    <property type="term" value="C:cell outer membrane"/>
    <property type="evidence" value="ECO:0007669"/>
    <property type="project" value="UniProtKB-SubCell"/>
</dbReference>
<dbReference type="NCBIfam" id="TIGR04057">
    <property type="entry name" value="SusC_RagA_signa"/>
    <property type="match status" value="1"/>
</dbReference>
<dbReference type="InterPro" id="IPR000531">
    <property type="entry name" value="Beta-barrel_TonB"/>
</dbReference>
<keyword evidence="4 8" id="KW-0812">Transmembrane</keyword>
<evidence type="ECO:0000256" key="9">
    <source>
        <dbReference type="RuleBase" id="RU003357"/>
    </source>
</evidence>
<evidence type="ECO:0000313" key="12">
    <source>
        <dbReference type="EMBL" id="PUZ26301.1"/>
    </source>
</evidence>
<dbReference type="SUPFAM" id="SSF49464">
    <property type="entry name" value="Carboxypeptidase regulatory domain-like"/>
    <property type="match status" value="1"/>
</dbReference>
<dbReference type="Pfam" id="PF00593">
    <property type="entry name" value="TonB_dep_Rec_b-barrel"/>
    <property type="match status" value="1"/>
</dbReference>
<evidence type="ECO:0000256" key="4">
    <source>
        <dbReference type="ARBA" id="ARBA00022692"/>
    </source>
</evidence>
<keyword evidence="7 8" id="KW-0998">Cell outer membrane</keyword>
<keyword evidence="6 8" id="KW-0472">Membrane</keyword>
<dbReference type="OrthoDB" id="9768177at2"/>
<dbReference type="SUPFAM" id="SSF56935">
    <property type="entry name" value="Porins"/>
    <property type="match status" value="1"/>
</dbReference>
<evidence type="ECO:0000256" key="8">
    <source>
        <dbReference type="PROSITE-ProRule" id="PRU01360"/>
    </source>
</evidence>
<dbReference type="InterPro" id="IPR008969">
    <property type="entry name" value="CarboxyPept-like_regulatory"/>
</dbReference>
<reference evidence="12 13" key="1">
    <citation type="submission" date="2018-04" db="EMBL/GenBank/DDBJ databases">
        <title>Chitinophaga fuyangensis sp. nov., isolated from soil in a chemical factory.</title>
        <authorList>
            <person name="Chen K."/>
        </authorList>
    </citation>
    <scope>NUCLEOTIDE SEQUENCE [LARGE SCALE GENOMIC DNA]</scope>
    <source>
        <strain evidence="12 13">LY-1</strain>
    </source>
</reference>
<dbReference type="PROSITE" id="PS52016">
    <property type="entry name" value="TONB_DEPENDENT_REC_3"/>
    <property type="match status" value="1"/>
</dbReference>
<keyword evidence="2 8" id="KW-0813">Transport</keyword>
<feature type="domain" description="TonB-dependent receptor plug" evidence="11">
    <location>
        <begin position="214"/>
        <end position="318"/>
    </location>
</feature>
<dbReference type="InterPro" id="IPR037066">
    <property type="entry name" value="Plug_dom_sf"/>
</dbReference>
<dbReference type="InterPro" id="IPR036942">
    <property type="entry name" value="Beta-barrel_TonB_sf"/>
</dbReference>
<accession>A0A2T7BJ35</accession>
<name>A0A2T7BJ35_9BACT</name>
<evidence type="ECO:0000256" key="2">
    <source>
        <dbReference type="ARBA" id="ARBA00022448"/>
    </source>
</evidence>
<evidence type="ECO:0000259" key="11">
    <source>
        <dbReference type="Pfam" id="PF07715"/>
    </source>
</evidence>
<evidence type="ECO:0000256" key="6">
    <source>
        <dbReference type="ARBA" id="ARBA00023136"/>
    </source>
</evidence>
<evidence type="ECO:0000256" key="3">
    <source>
        <dbReference type="ARBA" id="ARBA00022452"/>
    </source>
</evidence>
<keyword evidence="13" id="KW-1185">Reference proteome</keyword>
<evidence type="ECO:0000256" key="5">
    <source>
        <dbReference type="ARBA" id="ARBA00023077"/>
    </source>
</evidence>
<evidence type="ECO:0000313" key="13">
    <source>
        <dbReference type="Proteomes" id="UP000244450"/>
    </source>
</evidence>
<protein>
    <submittedName>
        <fullName evidence="12">SusC/RagA family TonB-linked outer membrane protein</fullName>
    </submittedName>
</protein>
<dbReference type="AlphaFoldDB" id="A0A2T7BJ35"/>
<dbReference type="InterPro" id="IPR023997">
    <property type="entry name" value="TonB-dep_OMP_SusC/RagA_CS"/>
</dbReference>
<dbReference type="InterPro" id="IPR023996">
    <property type="entry name" value="TonB-dep_OMP_SusC/RagA"/>
</dbReference>
<keyword evidence="5 9" id="KW-0798">TonB box</keyword>
<comment type="similarity">
    <text evidence="8 9">Belongs to the TonB-dependent receptor family.</text>
</comment>
<organism evidence="12 13">
    <name type="scientific">Chitinophaga parva</name>
    <dbReference type="NCBI Taxonomy" id="2169414"/>
    <lineage>
        <taxon>Bacteria</taxon>
        <taxon>Pseudomonadati</taxon>
        <taxon>Bacteroidota</taxon>
        <taxon>Chitinophagia</taxon>
        <taxon>Chitinophagales</taxon>
        <taxon>Chitinophagaceae</taxon>
        <taxon>Chitinophaga</taxon>
    </lineage>
</organism>
<comment type="caution">
    <text evidence="12">The sequence shown here is derived from an EMBL/GenBank/DDBJ whole genome shotgun (WGS) entry which is preliminary data.</text>
</comment>
<dbReference type="Gene3D" id="2.60.40.1120">
    <property type="entry name" value="Carboxypeptidase-like, regulatory domain"/>
    <property type="match status" value="1"/>
</dbReference>
<dbReference type="InterPro" id="IPR012910">
    <property type="entry name" value="Plug_dom"/>
</dbReference>
<dbReference type="Pfam" id="PF13715">
    <property type="entry name" value="CarbopepD_reg_2"/>
    <property type="match status" value="1"/>
</dbReference>
<feature type="domain" description="TonB-dependent receptor-like beta-barrel" evidence="10">
    <location>
        <begin position="470"/>
        <end position="1047"/>
    </location>
</feature>
<dbReference type="InterPro" id="IPR039426">
    <property type="entry name" value="TonB-dep_rcpt-like"/>
</dbReference>
<dbReference type="Proteomes" id="UP000244450">
    <property type="component" value="Unassembled WGS sequence"/>
</dbReference>
<dbReference type="Gene3D" id="2.170.130.10">
    <property type="entry name" value="TonB-dependent receptor, plug domain"/>
    <property type="match status" value="1"/>
</dbReference>
<gene>
    <name evidence="12" type="ORF">DCC81_18945</name>
</gene>
<evidence type="ECO:0000259" key="10">
    <source>
        <dbReference type="Pfam" id="PF00593"/>
    </source>
</evidence>
<dbReference type="NCBIfam" id="TIGR04056">
    <property type="entry name" value="OMP_RagA_SusC"/>
    <property type="match status" value="1"/>
</dbReference>
<dbReference type="Gene3D" id="2.40.170.20">
    <property type="entry name" value="TonB-dependent receptor, beta-barrel domain"/>
    <property type="match status" value="1"/>
</dbReference>
<dbReference type="Pfam" id="PF07715">
    <property type="entry name" value="Plug"/>
    <property type="match status" value="1"/>
</dbReference>